<dbReference type="Proteomes" id="UP000679008">
    <property type="component" value="Unassembled WGS sequence"/>
</dbReference>
<accession>A0ABS5D3M3</accession>
<dbReference type="EMBL" id="JAGPXB010000005">
    <property type="protein sequence ID" value="MBQ0908623.1"/>
    <property type="molecule type" value="Genomic_DNA"/>
</dbReference>
<dbReference type="PANTHER" id="PTHR34406:SF1">
    <property type="entry name" value="PROTEIN YCEI"/>
    <property type="match status" value="1"/>
</dbReference>
<evidence type="ECO:0000259" key="2">
    <source>
        <dbReference type="Pfam" id="PF04264"/>
    </source>
</evidence>
<evidence type="ECO:0000313" key="3">
    <source>
        <dbReference type="EMBL" id="MBQ0908623.1"/>
    </source>
</evidence>
<evidence type="ECO:0000313" key="4">
    <source>
        <dbReference type="Proteomes" id="UP000679008"/>
    </source>
</evidence>
<dbReference type="InterPro" id="IPR007372">
    <property type="entry name" value="Lipid/polyisoprenoid-bd_YceI"/>
</dbReference>
<sequence length="179" mass="20293">MKKMVLLLLTCSQLSMLAQDRLSTTKGITEFEASIPMFEEVKALNTKTSCALLTKSGNINCWMNIKDFNFPRALMQQHFNENYMESNRFSRALFKGSIEKFDLEKCSNTPQNYIVSGKLTIKGITKKISIPATIKKTSEGLSFQANFTVNTDDYNIEIPLLVRSKISKKVNTSLLFVLQ</sequence>
<keyword evidence="1" id="KW-0732">Signal</keyword>
<dbReference type="RefSeq" id="WP_210789277.1">
    <property type="nucleotide sequence ID" value="NZ_JAGPXB010000005.1"/>
</dbReference>
<comment type="caution">
    <text evidence="3">The sequence shown here is derived from an EMBL/GenBank/DDBJ whole genome shotgun (WGS) entry which is preliminary data.</text>
</comment>
<reference evidence="3 4" key="1">
    <citation type="submission" date="2021-04" db="EMBL/GenBank/DDBJ databases">
        <title>Description of novel Flavobacterium sp. F-328.</title>
        <authorList>
            <person name="Saticioglu I.B."/>
        </authorList>
    </citation>
    <scope>NUCLEOTIDE SEQUENCE [LARGE SCALE GENOMIC DNA]</scope>
    <source>
        <strain evidence="3 4">F-328</strain>
    </source>
</reference>
<dbReference type="InterPro" id="IPR036761">
    <property type="entry name" value="TTHA0802/YceI-like_sf"/>
</dbReference>
<dbReference type="Gene3D" id="2.40.128.110">
    <property type="entry name" value="Lipid/polyisoprenoid-binding, YceI-like"/>
    <property type="match status" value="1"/>
</dbReference>
<dbReference type="SUPFAM" id="SSF101874">
    <property type="entry name" value="YceI-like"/>
    <property type="match status" value="1"/>
</dbReference>
<organism evidence="3 4">
    <name type="scientific">Flavobacterium erciyesense</name>
    <dbReference type="NCBI Taxonomy" id="2825842"/>
    <lineage>
        <taxon>Bacteria</taxon>
        <taxon>Pseudomonadati</taxon>
        <taxon>Bacteroidota</taxon>
        <taxon>Flavobacteriia</taxon>
        <taxon>Flavobacteriales</taxon>
        <taxon>Flavobacteriaceae</taxon>
        <taxon>Flavobacterium</taxon>
    </lineage>
</organism>
<feature type="signal peptide" evidence="1">
    <location>
        <begin position="1"/>
        <end position="18"/>
    </location>
</feature>
<keyword evidence="4" id="KW-1185">Reference proteome</keyword>
<dbReference type="PANTHER" id="PTHR34406">
    <property type="entry name" value="PROTEIN YCEI"/>
    <property type="match status" value="1"/>
</dbReference>
<dbReference type="Pfam" id="PF04264">
    <property type="entry name" value="YceI"/>
    <property type="match status" value="1"/>
</dbReference>
<feature type="chain" id="PRO_5046543965" evidence="1">
    <location>
        <begin position="19"/>
        <end position="179"/>
    </location>
</feature>
<name>A0ABS5D3M3_9FLAO</name>
<evidence type="ECO:0000256" key="1">
    <source>
        <dbReference type="SAM" id="SignalP"/>
    </source>
</evidence>
<proteinExistence type="predicted"/>
<gene>
    <name evidence="3" type="ORF">KBJ98_07910</name>
</gene>
<feature type="domain" description="Lipid/polyisoprenoid-binding YceI-like" evidence="2">
    <location>
        <begin position="47"/>
        <end position="171"/>
    </location>
</feature>
<protein>
    <submittedName>
        <fullName evidence="3">YceI family protein</fullName>
    </submittedName>
</protein>